<evidence type="ECO:0000256" key="3">
    <source>
        <dbReference type="SAM" id="Phobius"/>
    </source>
</evidence>
<keyword evidence="3" id="KW-0472">Membrane</keyword>
<evidence type="ECO:0000256" key="2">
    <source>
        <dbReference type="PROSITE-ProRule" id="PRU00169"/>
    </source>
</evidence>
<accession>A0A6G9AME1</accession>
<evidence type="ECO:0000256" key="1">
    <source>
        <dbReference type="ARBA" id="ARBA00006464"/>
    </source>
</evidence>
<evidence type="ECO:0000259" key="4">
    <source>
        <dbReference type="PROSITE" id="PS50110"/>
    </source>
</evidence>
<dbReference type="PROSITE" id="PS50110">
    <property type="entry name" value="RESPONSE_REGULATORY"/>
    <property type="match status" value="1"/>
</dbReference>
<evidence type="ECO:0000313" key="5">
    <source>
        <dbReference type="EMBL" id="QIP13509.1"/>
    </source>
</evidence>
<reference evidence="5 6" key="1">
    <citation type="submission" date="2020-03" db="EMBL/GenBank/DDBJ databases">
        <authorList>
            <person name="Kim M.K."/>
        </authorList>
    </citation>
    <scope>NUCLEOTIDE SEQUENCE [LARGE SCALE GENOMIC DNA]</scope>
    <source>
        <strain evidence="5 6">BT328</strain>
    </source>
</reference>
<dbReference type="InterPro" id="IPR001789">
    <property type="entry name" value="Sig_transdc_resp-reg_receiver"/>
</dbReference>
<keyword evidence="3" id="KW-1133">Transmembrane helix</keyword>
<dbReference type="InterPro" id="IPR011006">
    <property type="entry name" value="CheY-like_superfamily"/>
</dbReference>
<gene>
    <name evidence="5" type="ORF">G8759_13170</name>
</gene>
<feature type="transmembrane region" description="Helical" evidence="3">
    <location>
        <begin position="151"/>
        <end position="175"/>
    </location>
</feature>
<feature type="domain" description="Response regulatory" evidence="4">
    <location>
        <begin position="12"/>
        <end position="125"/>
    </location>
</feature>
<dbReference type="Pfam" id="PF02397">
    <property type="entry name" value="Bac_transf"/>
    <property type="match status" value="1"/>
</dbReference>
<keyword evidence="3" id="KW-0812">Transmembrane</keyword>
<organism evidence="5 6">
    <name type="scientific">Spirosoma aureum</name>
    <dbReference type="NCBI Taxonomy" id="2692134"/>
    <lineage>
        <taxon>Bacteria</taxon>
        <taxon>Pseudomonadati</taxon>
        <taxon>Bacteroidota</taxon>
        <taxon>Cytophagia</taxon>
        <taxon>Cytophagales</taxon>
        <taxon>Cytophagaceae</taxon>
        <taxon>Spirosoma</taxon>
    </lineage>
</organism>
<proteinExistence type="inferred from homology"/>
<dbReference type="RefSeq" id="WP_167208641.1">
    <property type="nucleotide sequence ID" value="NZ_CP050063.1"/>
</dbReference>
<dbReference type="AlphaFoldDB" id="A0A6G9AME1"/>
<dbReference type="GO" id="GO:0000160">
    <property type="term" value="P:phosphorelay signal transduction system"/>
    <property type="evidence" value="ECO:0007669"/>
    <property type="project" value="InterPro"/>
</dbReference>
<dbReference type="SUPFAM" id="SSF52172">
    <property type="entry name" value="CheY-like"/>
    <property type="match status" value="1"/>
</dbReference>
<name>A0A6G9AME1_9BACT</name>
<dbReference type="Proteomes" id="UP000501802">
    <property type="component" value="Chromosome"/>
</dbReference>
<dbReference type="PANTHER" id="PTHR30576">
    <property type="entry name" value="COLANIC BIOSYNTHESIS UDP-GLUCOSE LIPID CARRIER TRANSFERASE"/>
    <property type="match status" value="1"/>
</dbReference>
<keyword evidence="6" id="KW-1185">Reference proteome</keyword>
<sequence>MQEVKENVKPFRVLYVEKDERLVKSFQEAFQAQIDVISVPDGRTALAHVDGREPIDLVLYNDDLDSISFLNGLVARHTTSQLPVVLLTDRTNIDLTVDPFHGHVIDAFPHDYSEDALRIRLSYLIQKKAYGQSGYVNPKSSSIRIPLGKRLFDIGVSLFILTLISPILLVVAILVKLDSKGPVFYSSKRVGTGFRIFDMYKFRTMKTGADQLLAGMASQNMYNAPAAEKPADERCEECQLAGTECQRPLFMDQKQICETLYQREQKAKAMFSKFKEDPRVTRLGKVLRNTSIDELPQLFNILRGDMSFVGNRPLPLYEAEKLTTIGYARRFAAPAGLTGLWQVTKRGKSKVSDLERIQLDVLYAKRYSFRTDMLILLKTLKAVWQKENV</sequence>
<comment type="caution">
    <text evidence="2">Lacks conserved residue(s) required for the propagation of feature annotation.</text>
</comment>
<evidence type="ECO:0000313" key="6">
    <source>
        <dbReference type="Proteomes" id="UP000501802"/>
    </source>
</evidence>
<dbReference type="InterPro" id="IPR003362">
    <property type="entry name" value="Bact_transf"/>
</dbReference>
<comment type="similarity">
    <text evidence="1">Belongs to the bacterial sugar transferase family.</text>
</comment>
<dbReference type="GO" id="GO:0016780">
    <property type="term" value="F:phosphotransferase activity, for other substituted phosphate groups"/>
    <property type="evidence" value="ECO:0007669"/>
    <property type="project" value="TreeGrafter"/>
</dbReference>
<keyword evidence="5" id="KW-0808">Transferase</keyword>
<dbReference type="KEGG" id="spib:G8759_13170"/>
<protein>
    <submittedName>
        <fullName evidence="5">Sugar transferase</fullName>
    </submittedName>
</protein>
<dbReference type="PANTHER" id="PTHR30576:SF0">
    <property type="entry name" value="UNDECAPRENYL-PHOSPHATE N-ACETYLGALACTOSAMINYL 1-PHOSPHATE TRANSFERASE-RELATED"/>
    <property type="match status" value="1"/>
</dbReference>
<dbReference type="Gene3D" id="3.40.50.2300">
    <property type="match status" value="1"/>
</dbReference>
<dbReference type="EMBL" id="CP050063">
    <property type="protein sequence ID" value="QIP13509.1"/>
    <property type="molecule type" value="Genomic_DNA"/>
</dbReference>